<reference evidence="1 2" key="1">
    <citation type="journal article" date="2016" name="Genome Announc.">
        <title>Draft Genome Sequence of Criibacterium bergeronii gen. nov., sp. nov., Strain CCRI-22567T, Isolated from a Vaginal Sample from a Woman with Bacterial Vaginosis.</title>
        <authorList>
            <person name="Maheux A.F."/>
            <person name="Berube E."/>
            <person name="Boudreau D.K."/>
            <person name="Raymond F."/>
            <person name="Corbeil J."/>
            <person name="Roy P.H."/>
            <person name="Boissinot M."/>
            <person name="Omar R.F."/>
        </authorList>
    </citation>
    <scope>NUCLEOTIDE SEQUENCE [LARGE SCALE GENOMIC DNA]</scope>
    <source>
        <strain evidence="1 2">CCRI-22567</strain>
    </source>
</reference>
<organism evidence="1 2">
    <name type="scientific">Criibacterium bergeronii</name>
    <dbReference type="NCBI Taxonomy" id="1871336"/>
    <lineage>
        <taxon>Bacteria</taxon>
        <taxon>Bacillati</taxon>
        <taxon>Bacillota</taxon>
        <taxon>Clostridia</taxon>
        <taxon>Peptostreptococcales</taxon>
        <taxon>Filifactoraceae</taxon>
        <taxon>Criibacterium</taxon>
    </lineage>
</organism>
<evidence type="ECO:0000313" key="2">
    <source>
        <dbReference type="Proteomes" id="UP000093352"/>
    </source>
</evidence>
<accession>A0A1C0AE18</accession>
<keyword evidence="2" id="KW-1185">Reference proteome</keyword>
<evidence type="ECO:0000313" key="1">
    <source>
        <dbReference type="EMBL" id="RDY21420.1"/>
    </source>
</evidence>
<sequence>MAQKLLTREKYKKLKKMDRQEAEGFILALYQEAYNNGKADNPTLDFEKLYEKLLEIKGVGKVKADCIVETIKELMEEKK</sequence>
<name>A0A1C0AE18_9FIRM</name>
<comment type="caution">
    <text evidence="1">The sequence shown here is derived from an EMBL/GenBank/DDBJ whole genome shotgun (WGS) entry which is preliminary data.</text>
</comment>
<dbReference type="AlphaFoldDB" id="A0A1C0AE18"/>
<dbReference type="STRING" id="1871336.BBG48_06575"/>
<proteinExistence type="predicted"/>
<dbReference type="EMBL" id="MBEW02000007">
    <property type="protein sequence ID" value="RDY21420.1"/>
    <property type="molecule type" value="Genomic_DNA"/>
</dbReference>
<dbReference type="Proteomes" id="UP000093352">
    <property type="component" value="Unassembled WGS sequence"/>
</dbReference>
<protein>
    <submittedName>
        <fullName evidence="1">Uncharacterized protein</fullName>
    </submittedName>
</protein>
<gene>
    <name evidence="1" type="ORF">BBG48_004690</name>
</gene>
<dbReference type="RefSeq" id="WP_068913632.1">
    <property type="nucleotide sequence ID" value="NZ_MBEW02000007.1"/>
</dbReference>